<accession>A0A3L6E5I2</accession>
<proteinExistence type="predicted"/>
<comment type="caution">
    <text evidence="1">The sequence shown here is derived from an EMBL/GenBank/DDBJ whole genome shotgun (WGS) entry which is preliminary data.</text>
</comment>
<dbReference type="Proteomes" id="UP000251960">
    <property type="component" value="Chromosome 6"/>
</dbReference>
<sequence length="10" mass="1248">MRLSFMRVAH</sequence>
<protein>
    <submittedName>
        <fullName evidence="1">Uncharacterized protein</fullName>
    </submittedName>
</protein>
<name>A0A3L6E5I2_MAIZE</name>
<evidence type="ECO:0000313" key="2">
    <source>
        <dbReference type="Proteomes" id="UP000251960"/>
    </source>
</evidence>
<reference evidence="1 2" key="1">
    <citation type="journal article" date="2018" name="Nat. Genet.">
        <title>Extensive intraspecific gene order and gene structural variations between Mo17 and other maize genomes.</title>
        <authorList>
            <person name="Sun S."/>
            <person name="Zhou Y."/>
            <person name="Chen J."/>
            <person name="Shi J."/>
            <person name="Zhao H."/>
            <person name="Zhao H."/>
            <person name="Song W."/>
            <person name="Zhang M."/>
            <person name="Cui Y."/>
            <person name="Dong X."/>
            <person name="Liu H."/>
            <person name="Ma X."/>
            <person name="Jiao Y."/>
            <person name="Wang B."/>
            <person name="Wei X."/>
            <person name="Stein J.C."/>
            <person name="Glaubitz J.C."/>
            <person name="Lu F."/>
            <person name="Yu G."/>
            <person name="Liang C."/>
            <person name="Fengler K."/>
            <person name="Li B."/>
            <person name="Rafalski A."/>
            <person name="Schnable P.S."/>
            <person name="Ware D.H."/>
            <person name="Buckler E.S."/>
            <person name="Lai J."/>
        </authorList>
    </citation>
    <scope>NUCLEOTIDE SEQUENCE [LARGE SCALE GENOMIC DNA]</scope>
    <source>
        <strain evidence="2">cv. Missouri 17</strain>
        <tissue evidence="1">Seedling</tissue>
    </source>
</reference>
<evidence type="ECO:0000313" key="1">
    <source>
        <dbReference type="EMBL" id="PWZ16070.1"/>
    </source>
</evidence>
<gene>
    <name evidence="1" type="ORF">Zm00014a_023833</name>
</gene>
<dbReference type="EMBL" id="NCVQ01000007">
    <property type="protein sequence ID" value="PWZ16070.1"/>
    <property type="molecule type" value="Genomic_DNA"/>
</dbReference>
<organism evidence="1 2">
    <name type="scientific">Zea mays</name>
    <name type="common">Maize</name>
    <dbReference type="NCBI Taxonomy" id="4577"/>
    <lineage>
        <taxon>Eukaryota</taxon>
        <taxon>Viridiplantae</taxon>
        <taxon>Streptophyta</taxon>
        <taxon>Embryophyta</taxon>
        <taxon>Tracheophyta</taxon>
        <taxon>Spermatophyta</taxon>
        <taxon>Magnoliopsida</taxon>
        <taxon>Liliopsida</taxon>
        <taxon>Poales</taxon>
        <taxon>Poaceae</taxon>
        <taxon>PACMAD clade</taxon>
        <taxon>Panicoideae</taxon>
        <taxon>Andropogonodae</taxon>
        <taxon>Andropogoneae</taxon>
        <taxon>Tripsacinae</taxon>
        <taxon>Zea</taxon>
    </lineage>
</organism>